<name>A0A4S8MPA7_DENBC</name>
<proteinExistence type="predicted"/>
<dbReference type="EMBL" id="ML179053">
    <property type="protein sequence ID" value="THV04813.1"/>
    <property type="molecule type" value="Genomic_DNA"/>
</dbReference>
<organism evidence="2 3">
    <name type="scientific">Dendrothele bispora (strain CBS 962.96)</name>
    <dbReference type="NCBI Taxonomy" id="1314807"/>
    <lineage>
        <taxon>Eukaryota</taxon>
        <taxon>Fungi</taxon>
        <taxon>Dikarya</taxon>
        <taxon>Basidiomycota</taxon>
        <taxon>Agaricomycotina</taxon>
        <taxon>Agaricomycetes</taxon>
        <taxon>Agaricomycetidae</taxon>
        <taxon>Agaricales</taxon>
        <taxon>Agaricales incertae sedis</taxon>
        <taxon>Dendrothele</taxon>
    </lineage>
</organism>
<gene>
    <name evidence="2" type="ORF">K435DRAFT_850649</name>
</gene>
<sequence length="122" mass="13576">MCQLGIESRSGRSKNDDGAAKFSGFNREEAGCSSLISQLSGRSTLATATASNTPPWVPNALLLVRFDFQEHHYFLVTRFDHSEIYFTQRKDDHYSGAWGGDLDDVDVLYAPSYDLLPSLPQV</sequence>
<protein>
    <submittedName>
        <fullName evidence="2">Uncharacterized protein</fullName>
    </submittedName>
</protein>
<dbReference type="AlphaFoldDB" id="A0A4S8MPA7"/>
<evidence type="ECO:0000313" key="3">
    <source>
        <dbReference type="Proteomes" id="UP000297245"/>
    </source>
</evidence>
<dbReference type="Proteomes" id="UP000297245">
    <property type="component" value="Unassembled WGS sequence"/>
</dbReference>
<feature type="region of interest" description="Disordered" evidence="1">
    <location>
        <begin position="1"/>
        <end position="20"/>
    </location>
</feature>
<accession>A0A4S8MPA7</accession>
<keyword evidence="3" id="KW-1185">Reference proteome</keyword>
<feature type="compositionally biased region" description="Basic and acidic residues" evidence="1">
    <location>
        <begin position="9"/>
        <end position="19"/>
    </location>
</feature>
<reference evidence="2 3" key="1">
    <citation type="journal article" date="2019" name="Nat. Ecol. Evol.">
        <title>Megaphylogeny resolves global patterns of mushroom evolution.</title>
        <authorList>
            <person name="Varga T."/>
            <person name="Krizsan K."/>
            <person name="Foldi C."/>
            <person name="Dima B."/>
            <person name="Sanchez-Garcia M."/>
            <person name="Sanchez-Ramirez S."/>
            <person name="Szollosi G.J."/>
            <person name="Szarkandi J.G."/>
            <person name="Papp V."/>
            <person name="Albert L."/>
            <person name="Andreopoulos W."/>
            <person name="Angelini C."/>
            <person name="Antonin V."/>
            <person name="Barry K.W."/>
            <person name="Bougher N.L."/>
            <person name="Buchanan P."/>
            <person name="Buyck B."/>
            <person name="Bense V."/>
            <person name="Catcheside P."/>
            <person name="Chovatia M."/>
            <person name="Cooper J."/>
            <person name="Damon W."/>
            <person name="Desjardin D."/>
            <person name="Finy P."/>
            <person name="Geml J."/>
            <person name="Haridas S."/>
            <person name="Hughes K."/>
            <person name="Justo A."/>
            <person name="Karasinski D."/>
            <person name="Kautmanova I."/>
            <person name="Kiss B."/>
            <person name="Kocsube S."/>
            <person name="Kotiranta H."/>
            <person name="LaButti K.M."/>
            <person name="Lechner B.E."/>
            <person name="Liimatainen K."/>
            <person name="Lipzen A."/>
            <person name="Lukacs Z."/>
            <person name="Mihaltcheva S."/>
            <person name="Morgado L.N."/>
            <person name="Niskanen T."/>
            <person name="Noordeloos M.E."/>
            <person name="Ohm R.A."/>
            <person name="Ortiz-Santana B."/>
            <person name="Ovrebo C."/>
            <person name="Racz N."/>
            <person name="Riley R."/>
            <person name="Savchenko A."/>
            <person name="Shiryaev A."/>
            <person name="Soop K."/>
            <person name="Spirin V."/>
            <person name="Szebenyi C."/>
            <person name="Tomsovsky M."/>
            <person name="Tulloss R.E."/>
            <person name="Uehling J."/>
            <person name="Grigoriev I.V."/>
            <person name="Vagvolgyi C."/>
            <person name="Papp T."/>
            <person name="Martin F.M."/>
            <person name="Miettinen O."/>
            <person name="Hibbett D.S."/>
            <person name="Nagy L.G."/>
        </authorList>
    </citation>
    <scope>NUCLEOTIDE SEQUENCE [LARGE SCALE GENOMIC DNA]</scope>
    <source>
        <strain evidence="2 3">CBS 962.96</strain>
    </source>
</reference>
<evidence type="ECO:0000256" key="1">
    <source>
        <dbReference type="SAM" id="MobiDB-lite"/>
    </source>
</evidence>
<evidence type="ECO:0000313" key="2">
    <source>
        <dbReference type="EMBL" id="THV04813.1"/>
    </source>
</evidence>